<keyword evidence="2" id="KW-1133">Transmembrane helix</keyword>
<dbReference type="RefSeq" id="WP_272705785.1">
    <property type="nucleotide sequence ID" value="NZ_JAQPYS010000038.1"/>
</dbReference>
<feature type="compositionally biased region" description="Polar residues" evidence="1">
    <location>
        <begin position="46"/>
        <end position="60"/>
    </location>
</feature>
<sequence>EVGFLSLRSWVFVPDFLPLSVVFQIVTLSFLRVLPSLADKKKPDNHTNTQKRNFSYYINP</sequence>
<evidence type="ECO:0000256" key="1">
    <source>
        <dbReference type="SAM" id="MobiDB-lite"/>
    </source>
</evidence>
<dbReference type="Proteomes" id="UP001215398">
    <property type="component" value="Unassembled WGS sequence"/>
</dbReference>
<name>A0ABT5H5J6_9BACE</name>
<organism evidence="3 4">
    <name type="scientific">Bacteroides zhangwenhongii</name>
    <dbReference type="NCBI Taxonomy" id="2650157"/>
    <lineage>
        <taxon>Bacteria</taxon>
        <taxon>Pseudomonadati</taxon>
        <taxon>Bacteroidota</taxon>
        <taxon>Bacteroidia</taxon>
        <taxon>Bacteroidales</taxon>
        <taxon>Bacteroidaceae</taxon>
        <taxon>Bacteroides</taxon>
    </lineage>
</organism>
<accession>A0ABT5H5J6</accession>
<protein>
    <submittedName>
        <fullName evidence="3">Uncharacterized protein</fullName>
    </submittedName>
</protein>
<reference evidence="3 4" key="1">
    <citation type="submission" date="2023-01" db="EMBL/GenBank/DDBJ databases">
        <title>Exploring GABA producing Bacteroides strains toward improving mental health.</title>
        <authorList>
            <person name="Yousuf B."/>
            <person name="Bouhlel N.E."/>
            <person name="Mottawea W."/>
            <person name="Hammami R."/>
        </authorList>
    </citation>
    <scope>NUCLEOTIDE SEQUENCE [LARGE SCALE GENOMIC DNA]</scope>
    <source>
        <strain evidence="3 4">UO.H1054</strain>
    </source>
</reference>
<feature type="transmembrane region" description="Helical" evidence="2">
    <location>
        <begin position="16"/>
        <end position="34"/>
    </location>
</feature>
<dbReference type="EMBL" id="JAQPYS010000038">
    <property type="protein sequence ID" value="MDC7135859.1"/>
    <property type="molecule type" value="Genomic_DNA"/>
</dbReference>
<keyword evidence="2" id="KW-0812">Transmembrane</keyword>
<proteinExistence type="predicted"/>
<keyword evidence="2" id="KW-0472">Membrane</keyword>
<feature type="non-terminal residue" evidence="3">
    <location>
        <position position="1"/>
    </location>
</feature>
<evidence type="ECO:0000313" key="3">
    <source>
        <dbReference type="EMBL" id="MDC7135859.1"/>
    </source>
</evidence>
<comment type="caution">
    <text evidence="3">The sequence shown here is derived from an EMBL/GenBank/DDBJ whole genome shotgun (WGS) entry which is preliminary data.</text>
</comment>
<evidence type="ECO:0000313" key="4">
    <source>
        <dbReference type="Proteomes" id="UP001215398"/>
    </source>
</evidence>
<gene>
    <name evidence="3" type="ORF">PQG98_05790</name>
</gene>
<evidence type="ECO:0000256" key="2">
    <source>
        <dbReference type="SAM" id="Phobius"/>
    </source>
</evidence>
<feature type="region of interest" description="Disordered" evidence="1">
    <location>
        <begin position="40"/>
        <end position="60"/>
    </location>
</feature>
<keyword evidence="4" id="KW-1185">Reference proteome</keyword>